<gene>
    <name evidence="10" type="primary">secY</name>
    <name evidence="12" type="ORF">C5B42_04075</name>
</gene>
<organism evidence="12 13">
    <name type="scientific">Candidatus Cerribacteria bacterium 'Amazon FNV 2010 28 9'</name>
    <dbReference type="NCBI Taxonomy" id="2081795"/>
    <lineage>
        <taxon>Bacteria</taxon>
        <taxon>Candidatus Cerribacteria</taxon>
    </lineage>
</organism>
<dbReference type="EMBL" id="PSRQ01000045">
    <property type="protein sequence ID" value="PWU23134.1"/>
    <property type="molecule type" value="Genomic_DNA"/>
</dbReference>
<evidence type="ECO:0000256" key="10">
    <source>
        <dbReference type="HAMAP-Rule" id="MF_01465"/>
    </source>
</evidence>
<dbReference type="GO" id="GO:0065002">
    <property type="term" value="P:intracellular protein transmembrane transport"/>
    <property type="evidence" value="ECO:0007669"/>
    <property type="project" value="UniProtKB-UniRule"/>
</dbReference>
<feature type="transmembrane region" description="Helical" evidence="10">
    <location>
        <begin position="73"/>
        <end position="95"/>
    </location>
</feature>
<proteinExistence type="inferred from homology"/>
<feature type="transmembrane region" description="Helical" evidence="10">
    <location>
        <begin position="21"/>
        <end position="39"/>
    </location>
</feature>
<evidence type="ECO:0000256" key="11">
    <source>
        <dbReference type="RuleBase" id="RU004349"/>
    </source>
</evidence>
<keyword evidence="6 10" id="KW-1133">Transmembrane helix</keyword>
<evidence type="ECO:0000256" key="9">
    <source>
        <dbReference type="ARBA" id="ARBA00039733"/>
    </source>
</evidence>
<comment type="subcellular location">
    <subcellularLocation>
        <location evidence="10">Cell membrane</location>
        <topology evidence="10">Multi-pass membrane protein</topology>
    </subcellularLocation>
    <subcellularLocation>
        <location evidence="1">Membrane</location>
        <topology evidence="1">Multi-pass membrane protein</topology>
    </subcellularLocation>
</comment>
<comment type="subunit">
    <text evidence="10">Component of the Sec protein translocase complex. Heterotrimer consisting of SecY, SecE and SecG subunits. The heterotrimers can form oligomers, although 1 heterotrimer is thought to be able to translocate proteins. Interacts with the ribosome. Interacts with SecDF, and other proteins may be involved. Interacts with SecA.</text>
</comment>
<feature type="transmembrane region" description="Helical" evidence="10">
    <location>
        <begin position="390"/>
        <end position="408"/>
    </location>
</feature>
<evidence type="ECO:0000256" key="7">
    <source>
        <dbReference type="ARBA" id="ARBA00023010"/>
    </source>
</evidence>
<dbReference type="Proteomes" id="UP000246104">
    <property type="component" value="Unassembled WGS sequence"/>
</dbReference>
<dbReference type="SUPFAM" id="SSF103491">
    <property type="entry name" value="Preprotein translocase SecY subunit"/>
    <property type="match status" value="1"/>
</dbReference>
<dbReference type="PANTHER" id="PTHR10906">
    <property type="entry name" value="SECY/SEC61-ALPHA FAMILY MEMBER"/>
    <property type="match status" value="1"/>
</dbReference>
<dbReference type="FunFam" id="1.10.3370.10:FF:000001">
    <property type="entry name" value="Preprotein translocase subunit SecY"/>
    <property type="match status" value="1"/>
</dbReference>
<evidence type="ECO:0000256" key="6">
    <source>
        <dbReference type="ARBA" id="ARBA00022989"/>
    </source>
</evidence>
<evidence type="ECO:0000313" key="12">
    <source>
        <dbReference type="EMBL" id="PWU23134.1"/>
    </source>
</evidence>
<evidence type="ECO:0000256" key="1">
    <source>
        <dbReference type="ARBA" id="ARBA00004141"/>
    </source>
</evidence>
<evidence type="ECO:0000313" key="13">
    <source>
        <dbReference type="Proteomes" id="UP000246104"/>
    </source>
</evidence>
<dbReference type="InterPro" id="IPR026593">
    <property type="entry name" value="SecY"/>
</dbReference>
<dbReference type="InterPro" id="IPR023201">
    <property type="entry name" value="SecY_dom_sf"/>
</dbReference>
<accession>A0A317JPE6</accession>
<dbReference type="HAMAP" id="MF_01465">
    <property type="entry name" value="SecY"/>
    <property type="match status" value="1"/>
</dbReference>
<comment type="function">
    <text evidence="10">The central subunit of the protein translocation channel SecYEG. Consists of two halves formed by TMs 1-5 and 6-10. These two domains form a lateral gate at the front which open onto the bilayer between TMs 2 and 7, and are clamped together by SecE at the back. The channel is closed by both a pore ring composed of hydrophobic SecY resides and a short helix (helix 2A) on the extracellular side of the membrane which forms a plug. The plug probably moves laterally to allow the channel to open. The ring and the pore may move independently.</text>
</comment>
<keyword evidence="3 10" id="KW-0813">Transport</keyword>
<evidence type="ECO:0000256" key="4">
    <source>
        <dbReference type="ARBA" id="ARBA00022692"/>
    </source>
</evidence>
<dbReference type="InterPro" id="IPR030659">
    <property type="entry name" value="SecY_CS"/>
</dbReference>
<evidence type="ECO:0000256" key="3">
    <source>
        <dbReference type="ARBA" id="ARBA00022448"/>
    </source>
</evidence>
<dbReference type="NCBIfam" id="TIGR00967">
    <property type="entry name" value="3a0501s007"/>
    <property type="match status" value="1"/>
</dbReference>
<dbReference type="Pfam" id="PF00344">
    <property type="entry name" value="SecY"/>
    <property type="match status" value="1"/>
</dbReference>
<dbReference type="PRINTS" id="PR00303">
    <property type="entry name" value="SECYTRNLCASE"/>
</dbReference>
<feature type="transmembrane region" description="Helical" evidence="10">
    <location>
        <begin position="362"/>
        <end position="384"/>
    </location>
</feature>
<evidence type="ECO:0000256" key="8">
    <source>
        <dbReference type="ARBA" id="ARBA00023136"/>
    </source>
</evidence>
<evidence type="ECO:0000256" key="5">
    <source>
        <dbReference type="ARBA" id="ARBA00022927"/>
    </source>
</evidence>
<comment type="caution">
    <text evidence="12">The sequence shown here is derived from an EMBL/GenBank/DDBJ whole genome shotgun (WGS) entry which is preliminary data.</text>
</comment>
<keyword evidence="4 10" id="KW-0812">Transmembrane</keyword>
<dbReference type="GO" id="GO:0005886">
    <property type="term" value="C:plasma membrane"/>
    <property type="evidence" value="ECO:0007669"/>
    <property type="project" value="UniProtKB-SubCell"/>
</dbReference>
<dbReference type="PROSITE" id="PS00755">
    <property type="entry name" value="SECY_1"/>
    <property type="match status" value="1"/>
</dbReference>
<feature type="transmembrane region" description="Helical" evidence="10">
    <location>
        <begin position="147"/>
        <end position="166"/>
    </location>
</feature>
<feature type="transmembrane region" description="Helical" evidence="10">
    <location>
        <begin position="312"/>
        <end position="330"/>
    </location>
</feature>
<feature type="transmembrane region" description="Helical" evidence="10">
    <location>
        <begin position="264"/>
        <end position="285"/>
    </location>
</feature>
<protein>
    <recommendedName>
        <fullName evidence="9 10">Protein translocase subunit SecY</fullName>
    </recommendedName>
</protein>
<dbReference type="AlphaFoldDB" id="A0A317JPE6"/>
<sequence length="428" mass="46433">MKNIQSLVSQLLSHAELQRRLGFTLLIFAIFRLFAHVPVPSVDLAQISSLFSGNQLLGLLDIFSGGTLANFSVMALSINPYITASIVMQLATMIFPKLKELSKEGESGREVINQYTRLLTLPLAVVQSISVLLLLSNQHLILTNDPLKIIAMICTLIAGTMLLMWLGELITLYGIGNGISMVIFAGIVGRLPVGAAQTLSVAGNNALVQVVVFAVFAMLVIAGIVFMTEAVRKVKLQYAKRLRGKAVYESGQTYLPLRINQTGVLPIMFAVSLVLIPSFAARLFVASPNVALRSIANSIVTNFQPNSQMYEVVYFLLVFAFTYFSTAVFFDPEDLAEELKKSGAFIPGIRPGKPTAIYISTIVTRITLAGALFLGIMAIMPSILSQATNIPSLAIGGTGLLIVVSVVLETVKQIQSLLVTQNYDRFLE</sequence>
<feature type="transmembrane region" description="Helical" evidence="10">
    <location>
        <begin position="206"/>
        <end position="231"/>
    </location>
</feature>
<dbReference type="Gene3D" id="1.10.3370.10">
    <property type="entry name" value="SecY subunit domain"/>
    <property type="match status" value="1"/>
</dbReference>
<keyword evidence="8 10" id="KW-0472">Membrane</keyword>
<keyword evidence="7 10" id="KW-0811">Translocation</keyword>
<keyword evidence="5 10" id="KW-0653">Protein transport</keyword>
<dbReference type="InterPro" id="IPR002208">
    <property type="entry name" value="SecY/SEC61-alpha"/>
</dbReference>
<keyword evidence="10" id="KW-1003">Cell membrane</keyword>
<evidence type="ECO:0000256" key="2">
    <source>
        <dbReference type="ARBA" id="ARBA00005751"/>
    </source>
</evidence>
<dbReference type="GO" id="GO:0043952">
    <property type="term" value="P:protein transport by the Sec complex"/>
    <property type="evidence" value="ECO:0007669"/>
    <property type="project" value="UniProtKB-UniRule"/>
</dbReference>
<feature type="transmembrane region" description="Helical" evidence="10">
    <location>
        <begin position="178"/>
        <end position="200"/>
    </location>
</feature>
<name>A0A317JPE6_9BACT</name>
<dbReference type="PIRSF" id="PIRSF004557">
    <property type="entry name" value="SecY"/>
    <property type="match status" value="1"/>
</dbReference>
<dbReference type="GO" id="GO:0006605">
    <property type="term" value="P:protein targeting"/>
    <property type="evidence" value="ECO:0007669"/>
    <property type="project" value="UniProtKB-UniRule"/>
</dbReference>
<feature type="transmembrane region" description="Helical" evidence="10">
    <location>
        <begin position="115"/>
        <end position="135"/>
    </location>
</feature>
<reference evidence="12 13" key="1">
    <citation type="submission" date="2018-02" db="EMBL/GenBank/DDBJ databases">
        <title>Genomic Reconstructions from Amazon Rainforest and Pasture Soil Reveal Novel Insights into the Physiology of Candidate Phyla in Tropical Sites.</title>
        <authorList>
            <person name="Kroeger M.E."/>
            <person name="Delmont T."/>
            <person name="Eren A.M."/>
            <person name="Guo J."/>
            <person name="Meyer K.M."/>
            <person name="Khan K."/>
            <person name="Rodrigues J.L.M."/>
            <person name="Bohannan B.J.M."/>
            <person name="Tringe S."/>
            <person name="Borges C.D."/>
            <person name="Tiedje J."/>
            <person name="Tsai S.M."/>
            <person name="Nusslein K."/>
        </authorList>
    </citation>
    <scope>NUCLEOTIDE SEQUENCE [LARGE SCALE GENOMIC DNA]</scope>
    <source>
        <strain evidence="12">Amazon FNV 2010 28 9</strain>
    </source>
</reference>
<comment type="similarity">
    <text evidence="2 10 11">Belongs to the SecY/SEC61-alpha family.</text>
</comment>